<protein>
    <submittedName>
        <fullName evidence="2">Uncharacterized protein</fullName>
    </submittedName>
</protein>
<accession>B5YMJ2</accession>
<reference evidence="2 3" key="2">
    <citation type="journal article" date="2008" name="Nature">
        <title>The Phaeodactylum genome reveals the evolutionary history of diatom genomes.</title>
        <authorList>
            <person name="Bowler C."/>
            <person name="Allen A.E."/>
            <person name="Badger J.H."/>
            <person name="Grimwood J."/>
            <person name="Jabbari K."/>
            <person name="Kuo A."/>
            <person name="Maheswari U."/>
            <person name="Martens C."/>
            <person name="Maumus F."/>
            <person name="Otillar R.P."/>
            <person name="Rayko E."/>
            <person name="Salamov A."/>
            <person name="Vandepoele K."/>
            <person name="Beszteri B."/>
            <person name="Gruber A."/>
            <person name="Heijde M."/>
            <person name="Katinka M."/>
            <person name="Mock T."/>
            <person name="Valentin K."/>
            <person name="Verret F."/>
            <person name="Berges J.A."/>
            <person name="Brownlee C."/>
            <person name="Cadoret J.P."/>
            <person name="Chiovitti A."/>
            <person name="Choi C.J."/>
            <person name="Coesel S."/>
            <person name="De Martino A."/>
            <person name="Detter J.C."/>
            <person name="Durkin C."/>
            <person name="Falciatore A."/>
            <person name="Fournet J."/>
            <person name="Haruta M."/>
            <person name="Huysman M.J."/>
            <person name="Jenkins B.D."/>
            <person name="Jiroutova K."/>
            <person name="Jorgensen R.E."/>
            <person name="Joubert Y."/>
            <person name="Kaplan A."/>
            <person name="Kroger N."/>
            <person name="Kroth P.G."/>
            <person name="La Roche J."/>
            <person name="Lindquist E."/>
            <person name="Lommer M."/>
            <person name="Martin-Jezequel V."/>
            <person name="Lopez P.J."/>
            <person name="Lucas S."/>
            <person name="Mangogna M."/>
            <person name="McGinnis K."/>
            <person name="Medlin L.K."/>
            <person name="Montsant A."/>
            <person name="Oudot-Le Secq M.P."/>
            <person name="Napoli C."/>
            <person name="Obornik M."/>
            <person name="Parker M.S."/>
            <person name="Petit J.L."/>
            <person name="Porcel B.M."/>
            <person name="Poulsen N."/>
            <person name="Robison M."/>
            <person name="Rychlewski L."/>
            <person name="Rynearson T.A."/>
            <person name="Schmutz J."/>
            <person name="Shapiro H."/>
            <person name="Siaut M."/>
            <person name="Stanley M."/>
            <person name="Sussman M.R."/>
            <person name="Taylor A.R."/>
            <person name="Vardi A."/>
            <person name="von Dassow P."/>
            <person name="Vyverman W."/>
            <person name="Willis A."/>
            <person name="Wyrwicz L.S."/>
            <person name="Rokhsar D.S."/>
            <person name="Weissenbach J."/>
            <person name="Armbrust E.V."/>
            <person name="Green B.R."/>
            <person name="Van de Peer Y."/>
            <person name="Grigoriev I.V."/>
        </authorList>
    </citation>
    <scope>NUCLEOTIDE SEQUENCE [LARGE SCALE GENOMIC DNA]</scope>
    <source>
        <strain evidence="2 3">CCMP1335</strain>
    </source>
</reference>
<feature type="region of interest" description="Disordered" evidence="1">
    <location>
        <begin position="302"/>
        <end position="329"/>
    </location>
</feature>
<name>B5YMJ2_THAPS</name>
<feature type="region of interest" description="Disordered" evidence="1">
    <location>
        <begin position="23"/>
        <end position="65"/>
    </location>
</feature>
<dbReference type="HOGENOM" id="CLU_845929_0_0_1"/>
<dbReference type="RefSeq" id="XP_002296100.1">
    <property type="nucleotide sequence ID" value="XM_002296064.1"/>
</dbReference>
<evidence type="ECO:0000313" key="2">
    <source>
        <dbReference type="EMBL" id="ACI64817.1"/>
    </source>
</evidence>
<dbReference type="KEGG" id="tps:THAPS_6808"/>
<feature type="compositionally biased region" description="Polar residues" evidence="1">
    <location>
        <begin position="39"/>
        <end position="62"/>
    </location>
</feature>
<evidence type="ECO:0000256" key="1">
    <source>
        <dbReference type="SAM" id="MobiDB-lite"/>
    </source>
</evidence>
<dbReference type="EMBL" id="CP001160">
    <property type="protein sequence ID" value="ACI64817.1"/>
    <property type="molecule type" value="Genomic_DNA"/>
</dbReference>
<proteinExistence type="predicted"/>
<dbReference type="AlphaFoldDB" id="B5YMJ2"/>
<sequence>MDAKFNLAGGGIALPFQECTIVPDEEDGDAPLKQEKTTNRMNSLRTGSISKLQLPSSQNNTSRPEDIPSKIVLKRAHSPPYIQAPPSPLPFPSPFSILRKRTSSSSSVLLACYQGPAPLGRDGKPLKSCIKGASSSGSTASVSTVSTLPSTVVPASPPDEKPPCSITPTGRRVSFSHVKIREYCRVPGDNPSVSCGAPLSIGWKYNKRGTIDIDSYEADKACKECYGECRRLSPEERSTILSEIGGHGHRQIMTATFDASLEHQRRWDTIDQLGGLGKAKYVGPMERAMIIKESAARKIDRACKGTSKSKQQKLLWEQAQESARRKSLL</sequence>
<dbReference type="PaxDb" id="35128-Thaps6808"/>
<evidence type="ECO:0000313" key="3">
    <source>
        <dbReference type="Proteomes" id="UP000001449"/>
    </source>
</evidence>
<dbReference type="InParanoid" id="B5YMJ2"/>
<gene>
    <name evidence="2" type="ORF">THAPS_6808</name>
</gene>
<keyword evidence="3" id="KW-1185">Reference proteome</keyword>
<dbReference type="GeneID" id="7448984"/>
<reference evidence="2 3" key="1">
    <citation type="journal article" date="2004" name="Science">
        <title>The genome of the diatom Thalassiosira pseudonana: ecology, evolution, and metabolism.</title>
        <authorList>
            <person name="Armbrust E.V."/>
            <person name="Berges J.A."/>
            <person name="Bowler C."/>
            <person name="Green B.R."/>
            <person name="Martinez D."/>
            <person name="Putnam N.H."/>
            <person name="Zhou S."/>
            <person name="Allen A.E."/>
            <person name="Apt K.E."/>
            <person name="Bechner M."/>
            <person name="Brzezinski M.A."/>
            <person name="Chaal B.K."/>
            <person name="Chiovitti A."/>
            <person name="Davis A.K."/>
            <person name="Demarest M.S."/>
            <person name="Detter J.C."/>
            <person name="Glavina T."/>
            <person name="Goodstein D."/>
            <person name="Hadi M.Z."/>
            <person name="Hellsten U."/>
            <person name="Hildebrand M."/>
            <person name="Jenkins B.D."/>
            <person name="Jurka J."/>
            <person name="Kapitonov V.V."/>
            <person name="Kroger N."/>
            <person name="Lau W.W."/>
            <person name="Lane T.W."/>
            <person name="Larimer F.W."/>
            <person name="Lippmeier J.C."/>
            <person name="Lucas S."/>
            <person name="Medina M."/>
            <person name="Montsant A."/>
            <person name="Obornik M."/>
            <person name="Parker M.S."/>
            <person name="Palenik B."/>
            <person name="Pazour G.J."/>
            <person name="Richardson P.M."/>
            <person name="Rynearson T.A."/>
            <person name="Saito M.A."/>
            <person name="Schwartz D.C."/>
            <person name="Thamatrakoln K."/>
            <person name="Valentin K."/>
            <person name="Vardi A."/>
            <person name="Wilkerson F.P."/>
            <person name="Rokhsar D.S."/>
        </authorList>
    </citation>
    <scope>NUCLEOTIDE SEQUENCE [LARGE SCALE GENOMIC DNA]</scope>
    <source>
        <strain evidence="2 3">CCMP1335</strain>
    </source>
</reference>
<dbReference type="Proteomes" id="UP000001449">
    <property type="component" value="Chromosome 7"/>
</dbReference>
<organism evidence="2 3">
    <name type="scientific">Thalassiosira pseudonana</name>
    <name type="common">Marine diatom</name>
    <name type="synonym">Cyclotella nana</name>
    <dbReference type="NCBI Taxonomy" id="35128"/>
    <lineage>
        <taxon>Eukaryota</taxon>
        <taxon>Sar</taxon>
        <taxon>Stramenopiles</taxon>
        <taxon>Ochrophyta</taxon>
        <taxon>Bacillariophyta</taxon>
        <taxon>Coscinodiscophyceae</taxon>
        <taxon>Thalassiosirophycidae</taxon>
        <taxon>Thalassiosirales</taxon>
        <taxon>Thalassiosiraceae</taxon>
        <taxon>Thalassiosira</taxon>
    </lineage>
</organism>